<organism evidence="1 2">
    <name type="scientific">Entomortierella chlamydospora</name>
    <dbReference type="NCBI Taxonomy" id="101097"/>
    <lineage>
        <taxon>Eukaryota</taxon>
        <taxon>Fungi</taxon>
        <taxon>Fungi incertae sedis</taxon>
        <taxon>Mucoromycota</taxon>
        <taxon>Mortierellomycotina</taxon>
        <taxon>Mortierellomycetes</taxon>
        <taxon>Mortierellales</taxon>
        <taxon>Mortierellaceae</taxon>
        <taxon>Entomortierella</taxon>
    </lineage>
</organism>
<protein>
    <submittedName>
        <fullName evidence="1">Uncharacterized protein</fullName>
    </submittedName>
</protein>
<feature type="non-terminal residue" evidence="1">
    <location>
        <position position="1"/>
    </location>
</feature>
<comment type="caution">
    <text evidence="1">The sequence shown here is derived from an EMBL/GenBank/DDBJ whole genome shotgun (WGS) entry which is preliminary data.</text>
</comment>
<dbReference type="AlphaFoldDB" id="A0A9P6SRD0"/>
<dbReference type="EMBL" id="JAAAID010004512">
    <property type="protein sequence ID" value="KAF9992878.1"/>
    <property type="molecule type" value="Genomic_DNA"/>
</dbReference>
<reference evidence="1" key="1">
    <citation type="journal article" date="2020" name="Fungal Divers.">
        <title>Resolving the Mortierellaceae phylogeny through synthesis of multi-gene phylogenetics and phylogenomics.</title>
        <authorList>
            <person name="Vandepol N."/>
            <person name="Liber J."/>
            <person name="Desiro A."/>
            <person name="Na H."/>
            <person name="Kennedy M."/>
            <person name="Barry K."/>
            <person name="Grigoriev I.V."/>
            <person name="Miller A.N."/>
            <person name="O'Donnell K."/>
            <person name="Stajich J.E."/>
            <person name="Bonito G."/>
        </authorList>
    </citation>
    <scope>NUCLEOTIDE SEQUENCE</scope>
    <source>
        <strain evidence="1">NRRL 2769</strain>
    </source>
</reference>
<evidence type="ECO:0000313" key="2">
    <source>
        <dbReference type="Proteomes" id="UP000703661"/>
    </source>
</evidence>
<sequence length="152" mass="17578">WEAICREFGDDDEKVSRYLQRLYDGRFQWAWPWVRTSLTAGMQSTERVETTHHMVKMLGTTSKTRSRKVLKATSLKVERGFFRAKRGKDGGDRNATSKCYGRQLPSTLSAKMFPSIIEVNDRLLDGFARDSMRSEMDWSFAPQSSTSDTQRH</sequence>
<feature type="non-terminal residue" evidence="1">
    <location>
        <position position="152"/>
    </location>
</feature>
<gene>
    <name evidence="1" type="ORF">BGZ80_008377</name>
</gene>
<accession>A0A9P6SRD0</accession>
<proteinExistence type="predicted"/>
<evidence type="ECO:0000313" key="1">
    <source>
        <dbReference type="EMBL" id="KAF9992878.1"/>
    </source>
</evidence>
<name>A0A9P6SRD0_9FUNG</name>
<keyword evidence="2" id="KW-1185">Reference proteome</keyword>
<dbReference type="Proteomes" id="UP000703661">
    <property type="component" value="Unassembled WGS sequence"/>
</dbReference>